<sequence length="566" mass="61318">MKPVKRLYLSTDEVHLVDVNMTLELSSCGRGFITAETDTDYTGKVVRLDVGYSDLLLRWFTGYVERSQPAEKGFQRLFVRELVGVFERSWPCSFQHPTLKEIASWLTEHSGITVTVPDAAYSNRPIPHFTHSGSGFQLLDNLGRAFGVNDYVWYQLPDGSLYLGGAEKALFAGRPVEIPADFNQGAAGGNSMTIPLVQTLRPGAEVNGQRVTKVNLSGDNMTITWTPRDKATGRPLQKTPAQRQIEAHYPELASGLHLPKFARVVAHSEPVSSGNFSDPFRPRYAVDVQLLDADGKPDGNTPVYSAVPLPVPMAGNDSGMFQFPPEGTLVEVGFTGGRADKPFVRQTVPDGTSLPDVKPGEQLQQQREEVSQRVTQAGDWVRKTDQTISETSMSREVTADRERRELVSRETTVKATDKTTVLGTVSLLAGAVQHVATGDYAIAASGKFLARVEGDAEAEIDGQQKTHVKGGIETQTDGALTEKIAQLRKSIAAGGQQIMGPTVHIGSEGVNTLQMMLETIDLLAQLASQCANHSHPGTGGPTTAAAFSQTAAQATQTRSRYENIIA</sequence>
<dbReference type="RefSeq" id="WP_161590568.1">
    <property type="nucleotide sequence ID" value="NZ_RPBY01000002.1"/>
</dbReference>
<dbReference type="Proteomes" id="UP000778262">
    <property type="component" value="Unassembled WGS sequence"/>
</dbReference>
<dbReference type="AlphaFoldDB" id="A0A9Q4XM39"/>
<gene>
    <name evidence="1" type="ORF">EHJ13_06195</name>
</gene>
<dbReference type="SUPFAM" id="SSF69279">
    <property type="entry name" value="Phage tail proteins"/>
    <property type="match status" value="1"/>
</dbReference>
<comment type="caution">
    <text evidence="1">The sequence shown here is derived from an EMBL/GenBank/DDBJ whole genome shotgun (WGS) entry which is preliminary data.</text>
</comment>
<protein>
    <recommendedName>
        <fullName evidence="3">Phage protein</fullName>
    </recommendedName>
</protein>
<evidence type="ECO:0008006" key="3">
    <source>
        <dbReference type="Google" id="ProtNLM"/>
    </source>
</evidence>
<reference evidence="1" key="1">
    <citation type="submission" date="2018-11" db="EMBL/GenBank/DDBJ databases">
        <title>Genomics analysis of Putative Virulence Factors on Adhesion and Cytotoxicity for Cronobacter spp.</title>
        <authorList>
            <person name="Cui J."/>
        </authorList>
    </citation>
    <scope>NUCLEOTIDE SEQUENCE</scope>
    <source>
        <strain evidence="1">SD69</strain>
    </source>
</reference>
<evidence type="ECO:0000313" key="1">
    <source>
        <dbReference type="EMBL" id="NCH87039.1"/>
    </source>
</evidence>
<proteinExistence type="predicted"/>
<name>A0A9Q4XM39_9ENTR</name>
<dbReference type="EMBL" id="RPBY01000002">
    <property type="protein sequence ID" value="NCH87039.1"/>
    <property type="molecule type" value="Genomic_DNA"/>
</dbReference>
<dbReference type="SUPFAM" id="SSF69255">
    <property type="entry name" value="gp5 N-terminal domain-like"/>
    <property type="match status" value="1"/>
</dbReference>
<accession>A0A9Q4XM39</accession>
<evidence type="ECO:0000313" key="2">
    <source>
        <dbReference type="Proteomes" id="UP000778262"/>
    </source>
</evidence>
<dbReference type="SUPFAM" id="SSF69349">
    <property type="entry name" value="Phage fibre proteins"/>
    <property type="match status" value="1"/>
</dbReference>
<organism evidence="1 2">
    <name type="scientific">Cronobacter dublinensis</name>
    <dbReference type="NCBI Taxonomy" id="413497"/>
    <lineage>
        <taxon>Bacteria</taxon>
        <taxon>Pseudomonadati</taxon>
        <taxon>Pseudomonadota</taxon>
        <taxon>Gammaproteobacteria</taxon>
        <taxon>Enterobacterales</taxon>
        <taxon>Enterobacteriaceae</taxon>
        <taxon>Cronobacter</taxon>
    </lineage>
</organism>